<evidence type="ECO:0000313" key="5">
    <source>
        <dbReference type="Proteomes" id="UP000602510"/>
    </source>
</evidence>
<evidence type="ECO:0000313" key="3">
    <source>
        <dbReference type="EMBL" id="KAF4038817.1"/>
    </source>
</evidence>
<accession>A0A833S2I5</accession>
<sequence>MVEQQKDHLATKISNAAKRKRDDELRDAGLRHRENVARTVYDKVVSELEGRRLVLTDDDAVAASSDESDGTSVTKRQRRNLKHQLRMERLLEEDREQTARLQERRLDLEQNQFNADLEMRKEEIALRRQELKLRHTKIQNANQQKLKELEMRQQAFQMRQQEFQVEIKRKQDQSNKEFNFKLKKLALMLKARTMAADAKQSNN</sequence>
<feature type="region of interest" description="Disordered" evidence="2">
    <location>
        <begin position="1"/>
        <end position="27"/>
    </location>
</feature>
<feature type="coiled-coil region" evidence="1">
    <location>
        <begin position="91"/>
        <end position="134"/>
    </location>
</feature>
<evidence type="ECO:0008006" key="6">
    <source>
        <dbReference type="Google" id="ProtNLM"/>
    </source>
</evidence>
<keyword evidence="1" id="KW-0175">Coiled coil</keyword>
<evidence type="ECO:0000256" key="2">
    <source>
        <dbReference type="SAM" id="MobiDB-lite"/>
    </source>
</evidence>
<dbReference type="AlphaFoldDB" id="A0A833S2I5"/>
<dbReference type="Proteomes" id="UP000602510">
    <property type="component" value="Unassembled WGS sequence"/>
</dbReference>
<comment type="caution">
    <text evidence="3">The sequence shown here is derived from an EMBL/GenBank/DDBJ whole genome shotgun (WGS) entry which is preliminary data.</text>
</comment>
<evidence type="ECO:0000313" key="4">
    <source>
        <dbReference type="EMBL" id="KAF4132541.1"/>
    </source>
</evidence>
<reference evidence="3" key="1">
    <citation type="submission" date="2020-04" db="EMBL/GenBank/DDBJ databases">
        <title>Hybrid Assembly of Korean Phytophthora infestans isolates.</title>
        <authorList>
            <person name="Prokchorchik M."/>
            <person name="Lee Y."/>
            <person name="Seo J."/>
            <person name="Cho J.-H."/>
            <person name="Park Y.-E."/>
            <person name="Jang D.-C."/>
            <person name="Im J.-S."/>
            <person name="Choi J.-G."/>
            <person name="Park H.-J."/>
            <person name="Lee G.-B."/>
            <person name="Lee Y.-G."/>
            <person name="Hong S.-Y."/>
            <person name="Cho K."/>
            <person name="Sohn K.H."/>
        </authorList>
    </citation>
    <scope>NUCLEOTIDE SEQUENCE</scope>
    <source>
        <strain evidence="3">KR_1_A1</strain>
        <strain evidence="4">KR_2_A2</strain>
    </source>
</reference>
<gene>
    <name evidence="3" type="ORF">GN244_ATG09035</name>
    <name evidence="4" type="ORF">GN958_ATG18271</name>
</gene>
<proteinExistence type="predicted"/>
<evidence type="ECO:0000256" key="1">
    <source>
        <dbReference type="SAM" id="Coils"/>
    </source>
</evidence>
<name>A0A833S2I5_PHYIN</name>
<dbReference type="EMBL" id="WSZM01000187">
    <property type="protein sequence ID" value="KAF4038817.1"/>
    <property type="molecule type" value="Genomic_DNA"/>
</dbReference>
<dbReference type="EMBL" id="JAACNO010002535">
    <property type="protein sequence ID" value="KAF4132541.1"/>
    <property type="molecule type" value="Genomic_DNA"/>
</dbReference>
<organism evidence="3 5">
    <name type="scientific">Phytophthora infestans</name>
    <name type="common">Potato late blight agent</name>
    <name type="synonym">Botrytis infestans</name>
    <dbReference type="NCBI Taxonomy" id="4787"/>
    <lineage>
        <taxon>Eukaryota</taxon>
        <taxon>Sar</taxon>
        <taxon>Stramenopiles</taxon>
        <taxon>Oomycota</taxon>
        <taxon>Peronosporomycetes</taxon>
        <taxon>Peronosporales</taxon>
        <taxon>Peronosporaceae</taxon>
        <taxon>Phytophthora</taxon>
    </lineage>
</organism>
<keyword evidence="5" id="KW-1185">Reference proteome</keyword>
<protein>
    <recommendedName>
        <fullName evidence="6">Trichohyalin-plectin-homology domain-containing protein</fullName>
    </recommendedName>
</protein>
<feature type="compositionally biased region" description="Basic and acidic residues" evidence="2">
    <location>
        <begin position="1"/>
        <end position="10"/>
    </location>
</feature>
<dbReference type="Proteomes" id="UP000704712">
    <property type="component" value="Unassembled WGS sequence"/>
</dbReference>